<evidence type="ECO:0000259" key="2">
    <source>
        <dbReference type="Pfam" id="PF05899"/>
    </source>
</evidence>
<dbReference type="InterPro" id="IPR011051">
    <property type="entry name" value="RmlC_Cupin_sf"/>
</dbReference>
<reference evidence="3 4" key="1">
    <citation type="submission" date="2021-03" db="EMBL/GenBank/DDBJ databases">
        <title>Sequencing the genomes of 1000 actinobacteria strains.</title>
        <authorList>
            <person name="Klenk H.-P."/>
        </authorList>
    </citation>
    <scope>NUCLEOTIDE SEQUENCE [LARGE SCALE GENOMIC DNA]</scope>
    <source>
        <strain evidence="3 4">DSM 15797</strain>
    </source>
</reference>
<feature type="compositionally biased region" description="Low complexity" evidence="1">
    <location>
        <begin position="1"/>
        <end position="18"/>
    </location>
</feature>
<proteinExistence type="predicted"/>
<dbReference type="InterPro" id="IPR008579">
    <property type="entry name" value="UGlyAH_Cupin_dom"/>
</dbReference>
<gene>
    <name evidence="3" type="ORF">JOF47_003422</name>
</gene>
<comment type="caution">
    <text evidence="3">The sequence shown here is derived from an EMBL/GenBank/DDBJ whole genome shotgun (WGS) entry which is preliminary data.</text>
</comment>
<keyword evidence="4" id="KW-1185">Reference proteome</keyword>
<organism evidence="3 4">
    <name type="scientific">Paeniglutamicibacter kerguelensis</name>
    <dbReference type="NCBI Taxonomy" id="254788"/>
    <lineage>
        <taxon>Bacteria</taxon>
        <taxon>Bacillati</taxon>
        <taxon>Actinomycetota</taxon>
        <taxon>Actinomycetes</taxon>
        <taxon>Micrococcales</taxon>
        <taxon>Micrococcaceae</taxon>
        <taxon>Paeniglutamicibacter</taxon>
    </lineage>
</organism>
<evidence type="ECO:0000313" key="4">
    <source>
        <dbReference type="Proteomes" id="UP001296993"/>
    </source>
</evidence>
<evidence type="ECO:0000313" key="3">
    <source>
        <dbReference type="EMBL" id="MBP2387911.1"/>
    </source>
</evidence>
<dbReference type="InterPro" id="IPR014710">
    <property type="entry name" value="RmlC-like_jellyroll"/>
</dbReference>
<feature type="region of interest" description="Disordered" evidence="1">
    <location>
        <begin position="1"/>
        <end position="21"/>
    </location>
</feature>
<name>A0ABS4XHX6_9MICC</name>
<sequence>MSNTAETTETAANDEQQALHGGSKVDVPALELEHEAVAPEQDGGDAPTTGSVGFGALAGVDFGVWEMSTGNMFDVEAEEIFVVTAGRGTVIIGPFEGRPAQSVELLPGTLMRLSEGMKTIWTVTETLRKVYVTPSAPGA</sequence>
<dbReference type="Gene3D" id="2.60.120.10">
    <property type="entry name" value="Jelly Rolls"/>
    <property type="match status" value="1"/>
</dbReference>
<dbReference type="SUPFAM" id="SSF51182">
    <property type="entry name" value="RmlC-like cupins"/>
    <property type="match status" value="1"/>
</dbReference>
<dbReference type="EMBL" id="JAGIOF010000001">
    <property type="protein sequence ID" value="MBP2387911.1"/>
    <property type="molecule type" value="Genomic_DNA"/>
</dbReference>
<dbReference type="RefSeq" id="WP_210000533.1">
    <property type="nucleotide sequence ID" value="NZ_BAAAJY010000001.1"/>
</dbReference>
<protein>
    <submittedName>
        <fullName evidence="3">Cupin superfamily protein</fullName>
    </submittedName>
</protein>
<evidence type="ECO:0000256" key="1">
    <source>
        <dbReference type="SAM" id="MobiDB-lite"/>
    </source>
</evidence>
<dbReference type="Proteomes" id="UP001296993">
    <property type="component" value="Unassembled WGS sequence"/>
</dbReference>
<accession>A0ABS4XHX6</accession>
<feature type="domain" description="(S)-ureidoglycine aminohydrolase cupin" evidence="2">
    <location>
        <begin position="58"/>
        <end position="131"/>
    </location>
</feature>
<dbReference type="Pfam" id="PF05899">
    <property type="entry name" value="Cupin_3"/>
    <property type="match status" value="1"/>
</dbReference>